<reference evidence="3" key="1">
    <citation type="submission" date="2020-07" db="EMBL/GenBank/DDBJ databases">
        <title>Highly diverse flavobacterial phages as mortality factor during North Sea spring blooms.</title>
        <authorList>
            <person name="Bartlau N."/>
            <person name="Wichels A."/>
            <person name="Krohne G."/>
            <person name="Adriaenssens E.M."/>
            <person name="Heins A."/>
            <person name="Fuchs B.M."/>
            <person name="Amann R."/>
            <person name="Moraru C."/>
        </authorList>
    </citation>
    <scope>NUCLEOTIDE SEQUENCE</scope>
</reference>
<evidence type="ECO:0000313" key="4">
    <source>
        <dbReference type="Proteomes" id="UP000693768"/>
    </source>
</evidence>
<dbReference type="InterPro" id="IPR036291">
    <property type="entry name" value="NAD(P)-bd_dom_sf"/>
</dbReference>
<feature type="domain" description="NAD-dependent epimerase/dehydratase" evidence="2">
    <location>
        <begin position="5"/>
        <end position="230"/>
    </location>
</feature>
<dbReference type="SUPFAM" id="SSF51735">
    <property type="entry name" value="NAD(P)-binding Rossmann-fold domains"/>
    <property type="match status" value="1"/>
</dbReference>
<organism evidence="3 4">
    <name type="scientific">Maribacter phage Molly_1</name>
    <dbReference type="NCBI Taxonomy" id="2745685"/>
    <lineage>
        <taxon>Viruses</taxon>
        <taxon>Duplodnaviria</taxon>
        <taxon>Heunggongvirae</taxon>
        <taxon>Uroviricota</taxon>
        <taxon>Caudoviricetes</taxon>
        <taxon>Molycolviridae</taxon>
        <taxon>Mollyvirus</taxon>
        <taxon>Mollyvirus molly</taxon>
    </lineage>
</organism>
<sequence>MSKVVAVTGGAGFIGGEFVQQLNADPEVSEIKIIDISFPDYKLEPKMKYYYGNVSDLARLINLFKGVDEVYDNVGLLGTHDTEELGAYPFSAAQVNNIGFLNQIQAAEMCGIKKFFHQTKDLFFNEYENTYTFTKKAAELYAFWARYTGRLNVTVATYFNASGYRQHLGPIRKLFPLVTVQALLGLDLTIYGTGNQTLDAVHPTDLVRAAILLTKHDDGNKEVNKIYDIGTGQRISVNELCDKIIEFSGSDSKKVYLPMRQGEKADAVLEANVDDVRMLEEKYGFKCEKSTDEIITEYIEYYRTQVDPVYVYNCLKYFQDTYGKFKKDGVEVDIADYSVLDIKRLLRGF</sequence>
<evidence type="ECO:0000256" key="1">
    <source>
        <dbReference type="ARBA" id="ARBA00007637"/>
    </source>
</evidence>
<comment type="similarity">
    <text evidence="1">Belongs to the NAD(P)-dependent epimerase/dehydratase family.</text>
</comment>
<dbReference type="InterPro" id="IPR001509">
    <property type="entry name" value="Epimerase_deHydtase"/>
</dbReference>
<proteinExistence type="inferred from homology"/>
<accession>A0A8E4UYE3</accession>
<evidence type="ECO:0000313" key="3">
    <source>
        <dbReference type="EMBL" id="QQO97531.1"/>
    </source>
</evidence>
<keyword evidence="4" id="KW-1185">Reference proteome</keyword>
<dbReference type="Proteomes" id="UP000693768">
    <property type="component" value="Segment"/>
</dbReference>
<dbReference type="Pfam" id="PF01370">
    <property type="entry name" value="Epimerase"/>
    <property type="match status" value="1"/>
</dbReference>
<evidence type="ECO:0000259" key="2">
    <source>
        <dbReference type="Pfam" id="PF01370"/>
    </source>
</evidence>
<dbReference type="Gene3D" id="3.40.50.720">
    <property type="entry name" value="NAD(P)-binding Rossmann-like Domain"/>
    <property type="match status" value="1"/>
</dbReference>
<gene>
    <name evidence="3" type="ORF">Molly1_48</name>
</gene>
<dbReference type="PANTHER" id="PTHR43000">
    <property type="entry name" value="DTDP-D-GLUCOSE 4,6-DEHYDRATASE-RELATED"/>
    <property type="match status" value="1"/>
</dbReference>
<protein>
    <submittedName>
        <fullName evidence="3">Nucleotide-sugar epimerase</fullName>
    </submittedName>
</protein>
<dbReference type="EMBL" id="MT732451">
    <property type="protein sequence ID" value="QQO97531.1"/>
    <property type="molecule type" value="Genomic_DNA"/>
</dbReference>
<name>A0A8E4UYE3_9CAUD</name>